<feature type="transmembrane region" description="Helical" evidence="1">
    <location>
        <begin position="92"/>
        <end position="112"/>
    </location>
</feature>
<feature type="transmembrane region" description="Helical" evidence="1">
    <location>
        <begin position="306"/>
        <end position="328"/>
    </location>
</feature>
<keyword evidence="1" id="KW-0812">Transmembrane</keyword>
<keyword evidence="3" id="KW-1185">Reference proteome</keyword>
<feature type="transmembrane region" description="Helical" evidence="1">
    <location>
        <begin position="48"/>
        <end position="72"/>
    </location>
</feature>
<protein>
    <recommendedName>
        <fullName evidence="4">CAP-Gly protein</fullName>
    </recommendedName>
</protein>
<accession>A0A1T0CDX5</accession>
<comment type="caution">
    <text evidence="2">The sequence shown here is derived from an EMBL/GenBank/DDBJ whole genome shotgun (WGS) entry which is preliminary data.</text>
</comment>
<feature type="transmembrane region" description="Helical" evidence="1">
    <location>
        <begin position="16"/>
        <end position="41"/>
    </location>
</feature>
<dbReference type="AlphaFoldDB" id="A0A1T0CDX5"/>
<keyword evidence="1" id="KW-0472">Membrane</keyword>
<dbReference type="RefSeq" id="WP_078307669.1">
    <property type="nucleotide sequence ID" value="NZ_CP147511.1"/>
</dbReference>
<reference evidence="2 3" key="1">
    <citation type="submission" date="2017-02" db="EMBL/GenBank/DDBJ databases">
        <title>Draft genome sequence of Moraxella lincolnii CCUG 9405T type strain.</title>
        <authorList>
            <person name="Salva-Serra F."/>
            <person name="Engstrom-Jakobsson H."/>
            <person name="Thorell K."/>
            <person name="Jaen-Luchoro D."/>
            <person name="Gonzales-Siles L."/>
            <person name="Karlsson R."/>
            <person name="Yazdan S."/>
            <person name="Boulund F."/>
            <person name="Johnning A."/>
            <person name="Engstrand L."/>
            <person name="Kristiansson E."/>
            <person name="Moore E."/>
        </authorList>
    </citation>
    <scope>NUCLEOTIDE SEQUENCE [LARGE SCALE GENOMIC DNA]</scope>
    <source>
        <strain evidence="2 3">CCUG 9405</strain>
    </source>
</reference>
<gene>
    <name evidence="2" type="ORF">B0682_06710</name>
</gene>
<dbReference type="Proteomes" id="UP000191094">
    <property type="component" value="Unassembled WGS sequence"/>
</dbReference>
<sequence>MSIQTIPARRPSWRGIFAGLIMGLVVTMIMLAISLIVGSFLSLDLRGAGIAAGIYAIITALISAYVAGFFAVKASAPEALFGDGTDILPKDAALTGMLTAACIVLLTSYGAMNSATNILSGASSAVASTASGATSVVGSVASGVGGLAVAGGTAATQNNEVSSRIESAYQSAMGKVSREDIQNWLAKNTELDNTEIDATTSVIEQMVNREVQSLSAMDFTNIDTWQNLDEHLKSRAASIEETLKGDELIAKLQAQGLSEEKALHVRQTAVEAYNDVRVSTEEKINTAKAEVSQAIETAKDTARKTALYGGLFWLISTILTFVMSITGAKNAATKYRLTSPLVARRETH</sequence>
<evidence type="ECO:0000313" key="3">
    <source>
        <dbReference type="Proteomes" id="UP000191094"/>
    </source>
</evidence>
<keyword evidence="1" id="KW-1133">Transmembrane helix</keyword>
<proteinExistence type="predicted"/>
<dbReference type="STRING" id="90241.B0682_06710"/>
<organism evidence="2 3">
    <name type="scientific">Lwoffella lincolnii</name>
    <dbReference type="NCBI Taxonomy" id="90241"/>
    <lineage>
        <taxon>Bacteria</taxon>
        <taxon>Pseudomonadati</taxon>
        <taxon>Pseudomonadota</taxon>
        <taxon>Gammaproteobacteria</taxon>
        <taxon>Moraxellales</taxon>
        <taxon>Moraxellaceae</taxon>
        <taxon>Lwoffella</taxon>
    </lineage>
</organism>
<dbReference type="OrthoDB" id="6647460at2"/>
<evidence type="ECO:0000313" key="2">
    <source>
        <dbReference type="EMBL" id="OOS20321.1"/>
    </source>
</evidence>
<evidence type="ECO:0000256" key="1">
    <source>
        <dbReference type="SAM" id="Phobius"/>
    </source>
</evidence>
<dbReference type="EMBL" id="MUYT01000008">
    <property type="protein sequence ID" value="OOS20321.1"/>
    <property type="molecule type" value="Genomic_DNA"/>
</dbReference>
<evidence type="ECO:0008006" key="4">
    <source>
        <dbReference type="Google" id="ProtNLM"/>
    </source>
</evidence>
<name>A0A1T0CDX5_9GAMM</name>